<accession>A0A0K1XG57</accession>
<dbReference type="EMBL" id="CP012365">
    <property type="protein sequence ID" value="AKX60229.1"/>
    <property type="molecule type" value="Genomic_DNA"/>
</dbReference>
<dbReference type="RefSeq" id="WP_053101534.1">
    <property type="nucleotide sequence ID" value="NZ_CP012365.1"/>
</dbReference>
<organism evidence="13 14">
    <name type="scientific">Thiopseudomonas alkaliphila</name>
    <dbReference type="NCBI Taxonomy" id="1697053"/>
    <lineage>
        <taxon>Bacteria</taxon>
        <taxon>Pseudomonadati</taxon>
        <taxon>Pseudomonadota</taxon>
        <taxon>Gammaproteobacteria</taxon>
        <taxon>Pseudomonadales</taxon>
        <taxon>Pseudomonadaceae</taxon>
        <taxon>Thiopseudomonas</taxon>
    </lineage>
</organism>
<dbReference type="GO" id="GO:0003677">
    <property type="term" value="F:DNA binding"/>
    <property type="evidence" value="ECO:0007669"/>
    <property type="project" value="UniProtKB-KW"/>
</dbReference>
<dbReference type="Pfam" id="PF00309">
    <property type="entry name" value="Sigma54_AID"/>
    <property type="match status" value="1"/>
</dbReference>
<evidence type="ECO:0000256" key="5">
    <source>
        <dbReference type="ARBA" id="ARBA00022695"/>
    </source>
</evidence>
<keyword evidence="7 10" id="KW-0731">Sigma factor</keyword>
<proteinExistence type="inferred from homology"/>
<keyword evidence="8 10" id="KW-0238">DNA-binding</keyword>
<sequence>MKASLTLSTSQQLALTPQLQQAIRLLQMSSLDLQQEIQDALESNALLESVDEHEEFSFQEQALNTPTALEKATDQQKIDNLHADHSEAQEWEEKIPTELALDTSWEDVYQTSASHLPSTSDEDWDYGANTASDTSLKDHLLWQLNLLKLSNKQQVVALALIDNLNEAGYFIDSWEQLLQQLQHQLTDLSQSEAESLLQQLQLFEPVGVFARSLGECLSLQLAQLPETTPWLAQAQLLCSKYLNYLGEKDLSPLLRRMRINQEQLSQIVNLLKTLDPKPGLQYETASTEYIVPDLILSKVQDRWQVELNPNSLPRIRLSQPSILAPDNRGQGFVNQQLQEARWFIRSLQNRGETLLKVANAILEFQYDFFERGAQYMKPLVLADVADVLEMHESTISRATAQKYMHTPFGVYELKYFFSSHVNNLDGEDSSSIAIKAKIQALIKQEDPKKPLSDSKLASLLEAEGINVARRTVAKYRESLDIPSSSDRKQRF</sequence>
<protein>
    <recommendedName>
        <fullName evidence="2 10">RNA polymerase sigma-54 factor</fullName>
    </recommendedName>
</protein>
<dbReference type="PROSITE" id="PS00718">
    <property type="entry name" value="SIGMA54_2"/>
    <property type="match status" value="1"/>
</dbReference>
<dbReference type="PANTHER" id="PTHR32248">
    <property type="entry name" value="RNA POLYMERASE SIGMA-54 FACTOR"/>
    <property type="match status" value="1"/>
</dbReference>
<dbReference type="PANTHER" id="PTHR32248:SF4">
    <property type="entry name" value="RNA POLYMERASE SIGMA-54 FACTOR"/>
    <property type="match status" value="1"/>
</dbReference>
<evidence type="ECO:0000313" key="14">
    <source>
        <dbReference type="Proteomes" id="UP000063953"/>
    </source>
</evidence>
<comment type="function">
    <text evidence="10">Sigma factors are initiation factors that promote the attachment of RNA polymerase to specific initiation sites and are then released.</text>
</comment>
<keyword evidence="9 10" id="KW-0804">Transcription</keyword>
<dbReference type="InterPro" id="IPR007046">
    <property type="entry name" value="RNA_pol_sigma_54_core-bd"/>
</dbReference>
<evidence type="ECO:0000256" key="6">
    <source>
        <dbReference type="ARBA" id="ARBA00023015"/>
    </source>
</evidence>
<evidence type="ECO:0000259" key="11">
    <source>
        <dbReference type="Pfam" id="PF04552"/>
    </source>
</evidence>
<evidence type="ECO:0000256" key="2">
    <source>
        <dbReference type="ARBA" id="ARBA00019942"/>
    </source>
</evidence>
<evidence type="ECO:0000256" key="7">
    <source>
        <dbReference type="ARBA" id="ARBA00023082"/>
    </source>
</evidence>
<name>A0A0K1XG57_9GAMM</name>
<feature type="domain" description="RNA polymerase sigma factor 54 DNA-binding" evidence="11">
    <location>
        <begin position="332"/>
        <end position="489"/>
    </location>
</feature>
<evidence type="ECO:0000256" key="10">
    <source>
        <dbReference type="PIRNR" id="PIRNR000774"/>
    </source>
</evidence>
<dbReference type="InterPro" id="IPR038709">
    <property type="entry name" value="RpoN_core-bd_sf"/>
</dbReference>
<dbReference type="STRING" id="1697053.AKN87_00530"/>
<dbReference type="GO" id="GO:0016779">
    <property type="term" value="F:nucleotidyltransferase activity"/>
    <property type="evidence" value="ECO:0007669"/>
    <property type="project" value="UniProtKB-KW"/>
</dbReference>
<dbReference type="Proteomes" id="UP000063953">
    <property type="component" value="Chromosome"/>
</dbReference>
<gene>
    <name evidence="13" type="ORF">AKN88_10040</name>
</gene>
<dbReference type="GO" id="GO:0016987">
    <property type="term" value="F:sigma factor activity"/>
    <property type="evidence" value="ECO:0007669"/>
    <property type="project" value="UniProtKB-KW"/>
</dbReference>
<dbReference type="InterPro" id="IPR007634">
    <property type="entry name" value="RNA_pol_sigma_54_DNA-bd"/>
</dbReference>
<evidence type="ECO:0000259" key="12">
    <source>
        <dbReference type="Pfam" id="PF04963"/>
    </source>
</evidence>
<dbReference type="PRINTS" id="PR00045">
    <property type="entry name" value="SIGMA54FCT"/>
</dbReference>
<dbReference type="Pfam" id="PF04963">
    <property type="entry name" value="Sigma54_CBD"/>
    <property type="match status" value="1"/>
</dbReference>
<dbReference type="Pfam" id="PF04552">
    <property type="entry name" value="Sigma54_DBD"/>
    <property type="match status" value="1"/>
</dbReference>
<dbReference type="PATRIC" id="fig|1698449.3.peg.2018"/>
<evidence type="ECO:0000256" key="3">
    <source>
        <dbReference type="ARBA" id="ARBA00022478"/>
    </source>
</evidence>
<dbReference type="NCBIfam" id="NF004595">
    <property type="entry name" value="PRK05932.1-2"/>
    <property type="match status" value="1"/>
</dbReference>
<dbReference type="NCBIfam" id="NF009118">
    <property type="entry name" value="PRK12469.1"/>
    <property type="match status" value="1"/>
</dbReference>
<dbReference type="PROSITE" id="PS00717">
    <property type="entry name" value="SIGMA54_1"/>
    <property type="match status" value="1"/>
</dbReference>
<dbReference type="GO" id="GO:0000428">
    <property type="term" value="C:DNA-directed RNA polymerase complex"/>
    <property type="evidence" value="ECO:0007669"/>
    <property type="project" value="UniProtKB-KW"/>
</dbReference>
<evidence type="ECO:0000256" key="8">
    <source>
        <dbReference type="ARBA" id="ARBA00023125"/>
    </source>
</evidence>
<feature type="domain" description="RNA polymerase sigma factor 54 core-binding" evidence="12">
    <location>
        <begin position="128"/>
        <end position="319"/>
    </location>
</feature>
<dbReference type="GO" id="GO:0006352">
    <property type="term" value="P:DNA-templated transcription initiation"/>
    <property type="evidence" value="ECO:0007669"/>
    <property type="project" value="InterPro"/>
</dbReference>
<dbReference type="PIRSF" id="PIRSF000774">
    <property type="entry name" value="RpoN"/>
    <property type="match status" value="1"/>
</dbReference>
<dbReference type="GO" id="GO:0001216">
    <property type="term" value="F:DNA-binding transcription activator activity"/>
    <property type="evidence" value="ECO:0007669"/>
    <property type="project" value="InterPro"/>
</dbReference>
<dbReference type="Gene3D" id="1.10.10.60">
    <property type="entry name" value="Homeodomain-like"/>
    <property type="match status" value="1"/>
</dbReference>
<evidence type="ECO:0000256" key="1">
    <source>
        <dbReference type="ARBA" id="ARBA00008798"/>
    </source>
</evidence>
<dbReference type="PROSITE" id="PS50044">
    <property type="entry name" value="SIGMA54_3"/>
    <property type="match status" value="1"/>
</dbReference>
<keyword evidence="5 10" id="KW-0548">Nucleotidyltransferase</keyword>
<keyword evidence="3 10" id="KW-0240">DNA-directed RNA polymerase</keyword>
<dbReference type="NCBIfam" id="TIGR02395">
    <property type="entry name" value="rpoN_sigma"/>
    <property type="match status" value="1"/>
</dbReference>
<dbReference type="InterPro" id="IPR000394">
    <property type="entry name" value="RNA_pol_sigma_54"/>
</dbReference>
<evidence type="ECO:0000256" key="4">
    <source>
        <dbReference type="ARBA" id="ARBA00022679"/>
    </source>
</evidence>
<comment type="similarity">
    <text evidence="1 10">Belongs to the sigma-54 factor family.</text>
</comment>
<keyword evidence="6 10" id="KW-0805">Transcription regulation</keyword>
<evidence type="ECO:0000313" key="13">
    <source>
        <dbReference type="EMBL" id="AKX60229.1"/>
    </source>
</evidence>
<dbReference type="AlphaFoldDB" id="A0A0K1XG57"/>
<dbReference type="Gene3D" id="1.10.10.1330">
    <property type="entry name" value="RNA polymerase sigma-54 factor, core-binding domain"/>
    <property type="match status" value="1"/>
</dbReference>
<keyword evidence="4 10" id="KW-0808">Transferase</keyword>
<evidence type="ECO:0000256" key="9">
    <source>
        <dbReference type="ARBA" id="ARBA00023163"/>
    </source>
</evidence>
<keyword evidence="14" id="KW-1185">Reference proteome</keyword>
<reference evidence="13 14" key="1">
    <citation type="journal article" date="2015" name="Genome Announc.">
        <title>Genome Sequences of Oblitimonas alkaliphila gen. nov. sp. nov. (Proposed), a Novel Bacterium of the Pseudomonadaceae Family.</title>
        <authorList>
            <person name="Lauer A.C."/>
            <person name="Nicholson A.C."/>
            <person name="Humrighouse B.W."/>
            <person name="Emery B."/>
            <person name="Drobish A."/>
            <person name="Juieng P."/>
            <person name="Loparev V."/>
            <person name="McQuiston J.R."/>
        </authorList>
    </citation>
    <scope>NUCLEOTIDE SEQUENCE [LARGE SCALE GENOMIC DNA]</scope>
    <source>
        <strain evidence="13 14">E5571</strain>
    </source>
</reference>